<dbReference type="NCBIfam" id="TIGR03401">
    <property type="entry name" value="cyanamide_fam"/>
    <property type="match status" value="1"/>
</dbReference>
<protein>
    <recommendedName>
        <fullName evidence="1">HD domain-containing protein</fullName>
    </recommendedName>
</protein>
<dbReference type="EMBL" id="PDLM01000014">
    <property type="protein sequence ID" value="RDW62476.1"/>
    <property type="molecule type" value="Genomic_DNA"/>
</dbReference>
<dbReference type="Pfam" id="PF01966">
    <property type="entry name" value="HD"/>
    <property type="match status" value="1"/>
</dbReference>
<gene>
    <name evidence="2" type="ORF">BP6252_11909</name>
</gene>
<dbReference type="PANTHER" id="PTHR35569:SF1">
    <property type="entry name" value="CYANAMIDE HYDRATASE DDI2-RELATED"/>
    <property type="match status" value="1"/>
</dbReference>
<evidence type="ECO:0000259" key="1">
    <source>
        <dbReference type="PROSITE" id="PS51831"/>
    </source>
</evidence>
<dbReference type="AlphaFoldDB" id="A0A3D8QKW7"/>
<dbReference type="InterPro" id="IPR003607">
    <property type="entry name" value="HD/PDEase_dom"/>
</dbReference>
<feature type="domain" description="HD" evidence="1">
    <location>
        <begin position="67"/>
        <end position="176"/>
    </location>
</feature>
<dbReference type="CDD" id="cd00077">
    <property type="entry name" value="HDc"/>
    <property type="match status" value="1"/>
</dbReference>
<dbReference type="OrthoDB" id="409121at2759"/>
<evidence type="ECO:0000313" key="3">
    <source>
        <dbReference type="Proteomes" id="UP000256645"/>
    </source>
</evidence>
<dbReference type="PROSITE" id="PS51831">
    <property type="entry name" value="HD"/>
    <property type="match status" value="1"/>
</dbReference>
<dbReference type="Proteomes" id="UP000256645">
    <property type="component" value="Unassembled WGS sequence"/>
</dbReference>
<keyword evidence="3" id="KW-1185">Reference proteome</keyword>
<dbReference type="PANTHER" id="PTHR35569">
    <property type="entry name" value="CYANAMIDE HYDRATASE DDI2-RELATED"/>
    <property type="match status" value="1"/>
</dbReference>
<accession>A0A3D8QKW7</accession>
<sequence length="246" mass="28036">MPVSREEAIKLYGWQALPVEPKLKKWLGDKKFVKEPVPQLCADVTLPDTPVVKACLEYAQAELPPHTFNHSMRVFYYGMAMRTQQFPEWEFTAETWLLTCLFHDIGTVDKHTHGTLLSFEFFGGYLALDVIQRNSGPVEQAESVAEAIIRHQDSAEVGTITTIGLLIQIATQFEDNMGFRSELIHPGTIEDVTMAYPRRNWSSCFSAKIREENAVKEWAHSTALGFDEFPDSVKNNKLMEPYDTKF</sequence>
<dbReference type="Gene3D" id="1.10.3210.10">
    <property type="entry name" value="Hypothetical protein af1432"/>
    <property type="match status" value="1"/>
</dbReference>
<dbReference type="InterPro" id="IPR006674">
    <property type="entry name" value="HD_domain"/>
</dbReference>
<comment type="caution">
    <text evidence="2">The sequence shown here is derived from an EMBL/GenBank/DDBJ whole genome shotgun (WGS) entry which is preliminary data.</text>
</comment>
<dbReference type="InterPro" id="IPR017771">
    <property type="entry name" value="Cyanamide_hydratase_HD"/>
</dbReference>
<reference evidence="2 3" key="1">
    <citation type="journal article" date="2018" name="IMA Fungus">
        <title>IMA Genome-F 9: Draft genome sequence of Annulohypoxylon stygium, Aspergillus mulundensis, Berkeleyomyces basicola (syn. Thielaviopsis basicola), Ceratocystis smalleyi, two Cercospora beticola strains, Coleophoma cylindrospora, Fusarium fracticaudum, Phialophora cf. hyalina, and Morchella septimelata.</title>
        <authorList>
            <person name="Wingfield B.D."/>
            <person name="Bills G.F."/>
            <person name="Dong Y."/>
            <person name="Huang W."/>
            <person name="Nel W.J."/>
            <person name="Swalarsk-Parry B.S."/>
            <person name="Vaghefi N."/>
            <person name="Wilken P.M."/>
            <person name="An Z."/>
            <person name="de Beer Z.W."/>
            <person name="De Vos L."/>
            <person name="Chen L."/>
            <person name="Duong T.A."/>
            <person name="Gao Y."/>
            <person name="Hammerbacher A."/>
            <person name="Kikkert J.R."/>
            <person name="Li Y."/>
            <person name="Li H."/>
            <person name="Li K."/>
            <person name="Li Q."/>
            <person name="Liu X."/>
            <person name="Ma X."/>
            <person name="Naidoo K."/>
            <person name="Pethybridge S.J."/>
            <person name="Sun J."/>
            <person name="Steenkamp E.T."/>
            <person name="van der Nest M.A."/>
            <person name="van Wyk S."/>
            <person name="Wingfield M.J."/>
            <person name="Xiong C."/>
            <person name="Yue Q."/>
            <person name="Zhang X."/>
        </authorList>
    </citation>
    <scope>NUCLEOTIDE SEQUENCE [LARGE SCALE GENOMIC DNA]</scope>
    <source>
        <strain evidence="2 3">BP6252</strain>
    </source>
</reference>
<organism evidence="2 3">
    <name type="scientific">Coleophoma cylindrospora</name>
    <dbReference type="NCBI Taxonomy" id="1849047"/>
    <lineage>
        <taxon>Eukaryota</taxon>
        <taxon>Fungi</taxon>
        <taxon>Dikarya</taxon>
        <taxon>Ascomycota</taxon>
        <taxon>Pezizomycotina</taxon>
        <taxon>Leotiomycetes</taxon>
        <taxon>Helotiales</taxon>
        <taxon>Dermateaceae</taxon>
        <taxon>Coleophoma</taxon>
    </lineage>
</organism>
<proteinExistence type="predicted"/>
<dbReference type="SUPFAM" id="SSF109604">
    <property type="entry name" value="HD-domain/PDEase-like"/>
    <property type="match status" value="1"/>
</dbReference>
<name>A0A3D8QKW7_9HELO</name>
<dbReference type="SMART" id="SM00471">
    <property type="entry name" value="HDc"/>
    <property type="match status" value="1"/>
</dbReference>
<evidence type="ECO:0000313" key="2">
    <source>
        <dbReference type="EMBL" id="RDW62476.1"/>
    </source>
</evidence>